<dbReference type="STRING" id="1754190.A0A1Y2AKR0"/>
<gene>
    <name evidence="1" type="ORF">LY90DRAFT_675599</name>
</gene>
<organism evidence="1 2">
    <name type="scientific">Neocallimastix californiae</name>
    <dbReference type="NCBI Taxonomy" id="1754190"/>
    <lineage>
        <taxon>Eukaryota</taxon>
        <taxon>Fungi</taxon>
        <taxon>Fungi incertae sedis</taxon>
        <taxon>Chytridiomycota</taxon>
        <taxon>Chytridiomycota incertae sedis</taxon>
        <taxon>Neocallimastigomycetes</taxon>
        <taxon>Neocallimastigales</taxon>
        <taxon>Neocallimastigaceae</taxon>
        <taxon>Neocallimastix</taxon>
    </lineage>
</organism>
<name>A0A1Y2AKR0_9FUNG</name>
<dbReference type="OrthoDB" id="5595153at2759"/>
<evidence type="ECO:0000313" key="2">
    <source>
        <dbReference type="Proteomes" id="UP000193920"/>
    </source>
</evidence>
<dbReference type="Proteomes" id="UP000193920">
    <property type="component" value="Unassembled WGS sequence"/>
</dbReference>
<protein>
    <submittedName>
        <fullName evidence="1">Uncharacterized protein</fullName>
    </submittedName>
</protein>
<dbReference type="EMBL" id="MCOG01000237">
    <property type="protein sequence ID" value="ORY23143.1"/>
    <property type="molecule type" value="Genomic_DNA"/>
</dbReference>
<evidence type="ECO:0000313" key="1">
    <source>
        <dbReference type="EMBL" id="ORY23143.1"/>
    </source>
</evidence>
<reference evidence="1 2" key="1">
    <citation type="submission" date="2016-08" db="EMBL/GenBank/DDBJ databases">
        <title>A Parts List for Fungal Cellulosomes Revealed by Comparative Genomics.</title>
        <authorList>
            <consortium name="DOE Joint Genome Institute"/>
            <person name="Haitjema C.H."/>
            <person name="Gilmore S.P."/>
            <person name="Henske J.K."/>
            <person name="Solomon K.V."/>
            <person name="De Groot R."/>
            <person name="Kuo A."/>
            <person name="Mondo S.J."/>
            <person name="Salamov A.A."/>
            <person name="Labutti K."/>
            <person name="Zhao Z."/>
            <person name="Chiniquy J."/>
            <person name="Barry K."/>
            <person name="Brewer H.M."/>
            <person name="Purvine S.O."/>
            <person name="Wright A.T."/>
            <person name="Boxma B."/>
            <person name="Van Alen T."/>
            <person name="Hackstein J.H."/>
            <person name="Baker S.E."/>
            <person name="Grigoriev I.V."/>
            <person name="O'Malley M.A."/>
        </authorList>
    </citation>
    <scope>NUCLEOTIDE SEQUENCE [LARGE SCALE GENOMIC DNA]</scope>
    <source>
        <strain evidence="1 2">G1</strain>
    </source>
</reference>
<sequence>MEYFKVQAYRYLISAKVLDQLEGFEILPNYERLCRILHKYAKTTQQMKLLWKAILNITGNSPDCINSSYVVDVWKELCMNDEYSHICHFERKIMDKIETSLNNYSRKMKLKQMNSNKNNNIIYYRSPENAYQSIPIVKSNDNQCNYNTTTNTVTGNIQYRPIMNNNNCPIIYIDNNQCNNNKITYNINTPNEELYNSNINNQFIVKTQNSNQLHFIPSPTISESSTYSINNNETNSSSSPLSDCSFSFPIKNINNSSNTQINSIYTTQASSNYDIQTSPVYNIQTTMVPVINTNSYAIIPMNEIYLQQAQNQNQNQYKPSIINNQEQLLPVYYTI</sequence>
<keyword evidence="2" id="KW-1185">Reference proteome</keyword>
<comment type="caution">
    <text evidence="1">The sequence shown here is derived from an EMBL/GenBank/DDBJ whole genome shotgun (WGS) entry which is preliminary data.</text>
</comment>
<dbReference type="AlphaFoldDB" id="A0A1Y2AKR0"/>
<proteinExistence type="predicted"/>
<accession>A0A1Y2AKR0</accession>